<dbReference type="Pfam" id="PF00176">
    <property type="entry name" value="SNF2-rel_dom"/>
    <property type="match status" value="1"/>
</dbReference>
<dbReference type="SUPFAM" id="SSF52540">
    <property type="entry name" value="P-loop containing nucleoside triphosphate hydrolases"/>
    <property type="match status" value="2"/>
</dbReference>
<dbReference type="GO" id="GO:0008094">
    <property type="term" value="F:ATP-dependent activity, acting on DNA"/>
    <property type="evidence" value="ECO:0007669"/>
    <property type="project" value="TreeGrafter"/>
</dbReference>
<evidence type="ECO:0000256" key="3">
    <source>
        <dbReference type="ARBA" id="ARBA00022840"/>
    </source>
</evidence>
<name>A0A9P8KVL9_9PEZI</name>
<dbReference type="OrthoDB" id="5383027at2759"/>
<dbReference type="GO" id="GO:0016787">
    <property type="term" value="F:hydrolase activity"/>
    <property type="evidence" value="ECO:0007669"/>
    <property type="project" value="UniProtKB-KW"/>
</dbReference>
<dbReference type="InterPro" id="IPR014001">
    <property type="entry name" value="Helicase_ATP-bd"/>
</dbReference>
<dbReference type="InterPro" id="IPR001650">
    <property type="entry name" value="Helicase_C-like"/>
</dbReference>
<organism evidence="6 7">
    <name type="scientific">Glutinoglossum americanum</name>
    <dbReference type="NCBI Taxonomy" id="1670608"/>
    <lineage>
        <taxon>Eukaryota</taxon>
        <taxon>Fungi</taxon>
        <taxon>Dikarya</taxon>
        <taxon>Ascomycota</taxon>
        <taxon>Pezizomycotina</taxon>
        <taxon>Geoglossomycetes</taxon>
        <taxon>Geoglossales</taxon>
        <taxon>Geoglossaceae</taxon>
        <taxon>Glutinoglossum</taxon>
    </lineage>
</organism>
<feature type="domain" description="Helicase C-terminal" evidence="5">
    <location>
        <begin position="1074"/>
        <end position="1243"/>
    </location>
</feature>
<dbReference type="Gene3D" id="3.40.50.300">
    <property type="entry name" value="P-loop containing nucleotide triphosphate hydrolases"/>
    <property type="match status" value="1"/>
</dbReference>
<accession>A0A9P8KVL9</accession>
<dbReference type="InterPro" id="IPR050628">
    <property type="entry name" value="SNF2_RAD54_helicase_TF"/>
</dbReference>
<dbReference type="InterPro" id="IPR000330">
    <property type="entry name" value="SNF2_N"/>
</dbReference>
<evidence type="ECO:0000256" key="4">
    <source>
        <dbReference type="SAM" id="MobiDB-lite"/>
    </source>
</evidence>
<evidence type="ECO:0000256" key="2">
    <source>
        <dbReference type="ARBA" id="ARBA00022801"/>
    </source>
</evidence>
<dbReference type="InterPro" id="IPR038718">
    <property type="entry name" value="SNF2-like_sf"/>
</dbReference>
<dbReference type="CDD" id="cd18793">
    <property type="entry name" value="SF2_C_SNF"/>
    <property type="match status" value="1"/>
</dbReference>
<dbReference type="GO" id="GO:0006281">
    <property type="term" value="P:DNA repair"/>
    <property type="evidence" value="ECO:0007669"/>
    <property type="project" value="TreeGrafter"/>
</dbReference>
<keyword evidence="3" id="KW-0067">ATP-binding</keyword>
<dbReference type="GO" id="GO:0005524">
    <property type="term" value="F:ATP binding"/>
    <property type="evidence" value="ECO:0007669"/>
    <property type="project" value="UniProtKB-KW"/>
</dbReference>
<evidence type="ECO:0000256" key="1">
    <source>
        <dbReference type="ARBA" id="ARBA00022741"/>
    </source>
</evidence>
<keyword evidence="2" id="KW-0378">Hydrolase</keyword>
<dbReference type="PROSITE" id="PS51194">
    <property type="entry name" value="HELICASE_CTER"/>
    <property type="match status" value="1"/>
</dbReference>
<evidence type="ECO:0000259" key="5">
    <source>
        <dbReference type="PROSITE" id="PS51194"/>
    </source>
</evidence>
<dbReference type="GO" id="GO:0005634">
    <property type="term" value="C:nucleus"/>
    <property type="evidence" value="ECO:0007669"/>
    <property type="project" value="TreeGrafter"/>
</dbReference>
<dbReference type="Proteomes" id="UP000698800">
    <property type="component" value="Unassembled WGS sequence"/>
</dbReference>
<comment type="caution">
    <text evidence="6">The sequence shown here is derived from an EMBL/GenBank/DDBJ whole genome shotgun (WGS) entry which is preliminary data.</text>
</comment>
<dbReference type="PANTHER" id="PTHR45626:SF22">
    <property type="entry name" value="DNA REPAIR PROTEIN RAD5"/>
    <property type="match status" value="1"/>
</dbReference>
<dbReference type="Pfam" id="PF00271">
    <property type="entry name" value="Helicase_C"/>
    <property type="match status" value="1"/>
</dbReference>
<feature type="region of interest" description="Disordered" evidence="4">
    <location>
        <begin position="438"/>
        <end position="461"/>
    </location>
</feature>
<dbReference type="PANTHER" id="PTHR45626">
    <property type="entry name" value="TRANSCRIPTION TERMINATION FACTOR 2-RELATED"/>
    <property type="match status" value="1"/>
</dbReference>
<protein>
    <recommendedName>
        <fullName evidence="5">Helicase C-terminal domain-containing protein</fullName>
    </recommendedName>
</protein>
<feature type="compositionally biased region" description="Acidic residues" evidence="4">
    <location>
        <begin position="440"/>
        <end position="460"/>
    </location>
</feature>
<dbReference type="Gene3D" id="3.40.50.10810">
    <property type="entry name" value="Tandem AAA-ATPase domain"/>
    <property type="match status" value="1"/>
</dbReference>
<dbReference type="SMART" id="SM00490">
    <property type="entry name" value="HELICc"/>
    <property type="match status" value="1"/>
</dbReference>
<evidence type="ECO:0000313" key="6">
    <source>
        <dbReference type="EMBL" id="KAH0537331.1"/>
    </source>
</evidence>
<dbReference type="InterPro" id="IPR049730">
    <property type="entry name" value="SNF2/RAD54-like_C"/>
</dbReference>
<proteinExistence type="predicted"/>
<evidence type="ECO:0000313" key="7">
    <source>
        <dbReference type="Proteomes" id="UP000698800"/>
    </source>
</evidence>
<reference evidence="6" key="1">
    <citation type="submission" date="2021-03" db="EMBL/GenBank/DDBJ databases">
        <title>Comparative genomics and phylogenomic investigation of the class Geoglossomycetes provide insights into ecological specialization and systematics.</title>
        <authorList>
            <person name="Melie T."/>
            <person name="Pirro S."/>
            <person name="Miller A.N."/>
            <person name="Quandt A."/>
        </authorList>
    </citation>
    <scope>NUCLEOTIDE SEQUENCE</scope>
    <source>
        <strain evidence="6">GBOQ0MN5Z8</strain>
    </source>
</reference>
<dbReference type="SMART" id="SM00487">
    <property type="entry name" value="DEXDc"/>
    <property type="match status" value="1"/>
</dbReference>
<dbReference type="EMBL" id="JAGHQL010000150">
    <property type="protein sequence ID" value="KAH0537331.1"/>
    <property type="molecule type" value="Genomic_DNA"/>
</dbReference>
<keyword evidence="7" id="KW-1185">Reference proteome</keyword>
<gene>
    <name evidence="6" type="ORF">FGG08_005847</name>
</gene>
<dbReference type="InterPro" id="IPR027417">
    <property type="entry name" value="P-loop_NTPase"/>
</dbReference>
<sequence length="1306" mass="149592">MPYDRKRVQSKLDKGIILQKKLQSPVRAIKTLKQSHEFHQILKYSEQLVLQDSSKELLLSALEKLSKSGIQAQVQEAVTKHETAFLKKCLNIKANYQKSRVKINKKQQEYTKLMIQDDINKALEEYNVNSDSEVSEVSEFNIQRLKKAVMTLGGSTSGRARPYRSHDSTAEYLEFENTEELYQWYRSKLFRPFWTKFNTGYLRAARSARKGYLLRGPSLDATMRQIDLGEARGNQRYSAFVVETDGWSKEDWYAYVLCRIVHANIHNAEGLFFGKREPDPTGHYRLAHCALLNYIRYVNTCPRDPIIPDSAAGNDSDDRGMEDISSTEGLTIIWKNCNDLVHGYLMNNEEDLEDMYHVPLPFGLPTTAAIRNRIRTYFGLDAMKLEIARMFFQELGDGDIISTQMTNRIWTRICSAIPGTRSRIYLLMETRSIEGRTATVEDDNSLDDLPETSDNLDEDGDYRGNYVNDTLDFTGTEDRAYAAMERERGEAEWSLEHRIYQYNTLFDIACLTKTGNPNGDVVWETEALTGIDANEANQQSNVWRKQLELLGEAGEAGHYNHREQAAAAGTLQFQDITAKEKLTFLQQEAWLDNTRLQRENEDEAFAGLGISSRERPRVSGMNKRTILKFWQVVAIWAIYKFHKGYLKGGVLADAVGLGKTIVVLSLIQFKLNLRRTAGTLRERVARYGPAKATMIVVPPTLISQWIDAIREHLPEFTLCLYYGSLVDNSQDEKKVIINGFLHKSWFSEDDDIAKCIILTTYKTIARRHGPKVLSAARTSNANIHDVAEMENIKVQWTVPDPNWTRDLSGCIGDLYLDEGHSIKGGEATSSFIALKWLNAGTTTVVTATPIINDVSDFEGILGILQRKDLWTDDHLGRLGVDATFNPFTDVPNPAHESKWLRCTPQAFRKFVSPRDIDVVTKGSRLLLAMEMCVLKRGYGSHIPFGPKGKKIGDSVKPMQVRTIELQYRKDELEKYRPLHNFAIDNLAKTVDGPDGRKIVVFDMVHWRALKHYSTWLGFEYLLGYHIDKLQKLRQDSNFGLRELADLICENNPSVEGPGESLIDLLQWFANGSPKLRWLCWVLAELTVKRREKMIIWVQFPWQQELLYLFIKEFNIDVRQYHSGLNSRERRNLVKDFHEKQYRVMVLIGSYSVNSYGLNLHGHCRNVLIFEPAASGPVEFQAIGRVFRVGQEQIVRVIRLYLQHSWNEWEEGNGLVKELLSLMAELNMNIFGAGEDTDGVDDTGVDAAVSLGDRDISIRRYVLFDNRLGPAEERPELETLTTEQLLKHISRMLKDQRNFRSKDRKQI</sequence>
<keyword evidence="1" id="KW-0547">Nucleotide-binding</keyword>